<name>A0ABY7GS07_9BACT</name>
<dbReference type="RefSeq" id="WP_269032018.1">
    <property type="nucleotide sequence ID" value="NZ_CP114040.1"/>
</dbReference>
<proteinExistence type="predicted"/>
<accession>A0ABY7GS07</accession>
<dbReference type="Proteomes" id="UP001164459">
    <property type="component" value="Chromosome"/>
</dbReference>
<sequence length="290" mass="31239">MQLRGLLRAVRDAPNDVAPLLAHATWLEGQADPLAELVRVRVALTGALAADARAELAAREAALLAAHEEEWLAPLRPAIDGHTWWRGLLGVDTSVRKFLAHAEALACSRLVRFIDISDWSADLAPGEWQALTECPQLEWVTMLGIRGRYALDGDEALLGDDEAAALAASPHTARLFHLDLSFNAIGDRGVAALANAPGLTGLTELALRGCMVGDAGLVALAQGHLSRLEWIDLSYCDGRPSAAGWSAFIDAADWPNLRELWLFGNELTPELQTAARARWGSRVRLADDPG</sequence>
<dbReference type="NCBIfam" id="TIGR02996">
    <property type="entry name" value="rpt_mate_G_obs"/>
    <property type="match status" value="1"/>
</dbReference>
<reference evidence="1" key="1">
    <citation type="submission" date="2022-11" db="EMBL/GenBank/DDBJ databases">
        <title>Minimal conservation of predation-associated metabolite biosynthetic gene clusters underscores biosynthetic potential of Myxococcota including descriptions for ten novel species: Archangium lansinium sp. nov., Myxococcus landrumus sp. nov., Nannocystis bai.</title>
        <authorList>
            <person name="Ahearne A."/>
            <person name="Stevens C."/>
            <person name="Dowd S."/>
        </authorList>
    </citation>
    <scope>NUCLEOTIDE SEQUENCE</scope>
    <source>
        <strain evidence="1">Fl3</strain>
    </source>
</reference>
<evidence type="ECO:0000313" key="2">
    <source>
        <dbReference type="Proteomes" id="UP001164459"/>
    </source>
</evidence>
<organism evidence="1 2">
    <name type="scientific">Nannocystis punicea</name>
    <dbReference type="NCBI Taxonomy" id="2995304"/>
    <lineage>
        <taxon>Bacteria</taxon>
        <taxon>Pseudomonadati</taxon>
        <taxon>Myxococcota</taxon>
        <taxon>Polyangia</taxon>
        <taxon>Nannocystales</taxon>
        <taxon>Nannocystaceae</taxon>
        <taxon>Nannocystis</taxon>
    </lineage>
</organism>
<dbReference type="SUPFAM" id="SSF52047">
    <property type="entry name" value="RNI-like"/>
    <property type="match status" value="1"/>
</dbReference>
<dbReference type="Pfam" id="PF13516">
    <property type="entry name" value="LRR_6"/>
    <property type="match status" value="2"/>
</dbReference>
<keyword evidence="2" id="KW-1185">Reference proteome</keyword>
<dbReference type="InterPro" id="IPR032675">
    <property type="entry name" value="LRR_dom_sf"/>
</dbReference>
<dbReference type="PANTHER" id="PTHR13318:SF190">
    <property type="entry name" value="PARTNER OF PAIRED, ISOFORM B"/>
    <property type="match status" value="1"/>
</dbReference>
<dbReference type="InterPro" id="IPR014338">
    <property type="entry name" value="CHP02996_rpt-companion-dom"/>
</dbReference>
<dbReference type="Gene3D" id="3.80.10.10">
    <property type="entry name" value="Ribonuclease Inhibitor"/>
    <property type="match status" value="1"/>
</dbReference>
<protein>
    <submittedName>
        <fullName evidence="1">TIGR02996 domain-containing protein</fullName>
    </submittedName>
</protein>
<dbReference type="EMBL" id="CP114040">
    <property type="protein sequence ID" value="WAS89708.1"/>
    <property type="molecule type" value="Genomic_DNA"/>
</dbReference>
<dbReference type="PANTHER" id="PTHR13318">
    <property type="entry name" value="PARTNER OF PAIRED, ISOFORM B-RELATED"/>
    <property type="match status" value="1"/>
</dbReference>
<gene>
    <name evidence="1" type="ORF">O0S08_26240</name>
</gene>
<evidence type="ECO:0000313" key="1">
    <source>
        <dbReference type="EMBL" id="WAS89708.1"/>
    </source>
</evidence>
<dbReference type="InterPro" id="IPR001611">
    <property type="entry name" value="Leu-rich_rpt"/>
</dbReference>